<organism evidence="3 4">
    <name type="scientific">Flavobacterium polysaccharolyticum</name>
    <dbReference type="NCBI Taxonomy" id="3133148"/>
    <lineage>
        <taxon>Bacteria</taxon>
        <taxon>Pseudomonadati</taxon>
        <taxon>Bacteroidota</taxon>
        <taxon>Flavobacteriia</taxon>
        <taxon>Flavobacteriales</taxon>
        <taxon>Flavobacteriaceae</taxon>
        <taxon>Flavobacterium</taxon>
    </lineage>
</organism>
<keyword evidence="1" id="KW-0732">Signal</keyword>
<dbReference type="Pfam" id="PF20041">
    <property type="entry name" value="DUF6443"/>
    <property type="match status" value="1"/>
</dbReference>
<dbReference type="Gene3D" id="2.180.10.10">
    <property type="entry name" value="RHS repeat-associated core"/>
    <property type="match status" value="1"/>
</dbReference>
<dbReference type="Pfam" id="PF02412">
    <property type="entry name" value="TSP_3"/>
    <property type="match status" value="2"/>
</dbReference>
<dbReference type="EMBL" id="JBCGDP010000038">
    <property type="protein sequence ID" value="MEM0578753.1"/>
    <property type="molecule type" value="Genomic_DNA"/>
</dbReference>
<dbReference type="InterPro" id="IPR003367">
    <property type="entry name" value="Thrombospondin_3-like_rpt"/>
</dbReference>
<dbReference type="PANTHER" id="PTHR32305:SF15">
    <property type="entry name" value="PROTEIN RHSA-RELATED"/>
    <property type="match status" value="1"/>
</dbReference>
<dbReference type="PANTHER" id="PTHR32305">
    <property type="match status" value="1"/>
</dbReference>
<dbReference type="Gene3D" id="4.10.1080.10">
    <property type="entry name" value="TSP type-3 repeat"/>
    <property type="match status" value="2"/>
</dbReference>
<dbReference type="InterPro" id="IPR028974">
    <property type="entry name" value="TSP_type-3_rpt"/>
</dbReference>
<dbReference type="SUPFAM" id="SSF103647">
    <property type="entry name" value="TSP type-3 repeat"/>
    <property type="match status" value="1"/>
</dbReference>
<reference evidence="3 4" key="1">
    <citation type="submission" date="2024-03" db="EMBL/GenBank/DDBJ databases">
        <title>Two novel species of the genus Flavobacterium exhibiting potentially degradation of complex polysaccharides.</title>
        <authorList>
            <person name="Lian X."/>
        </authorList>
    </citation>
    <scope>NUCLEOTIDE SEQUENCE [LARGE SCALE GENOMIC DNA]</scope>
    <source>
        <strain evidence="3 4">N6</strain>
    </source>
</reference>
<dbReference type="InterPro" id="IPR045619">
    <property type="entry name" value="DUF6443"/>
</dbReference>
<dbReference type="Proteomes" id="UP001468798">
    <property type="component" value="Unassembled WGS sequence"/>
</dbReference>
<gene>
    <name evidence="3" type="ORF">WFZ86_19785</name>
</gene>
<dbReference type="RefSeq" id="WP_342693556.1">
    <property type="nucleotide sequence ID" value="NZ_JBCGDP010000038.1"/>
</dbReference>
<evidence type="ECO:0000313" key="3">
    <source>
        <dbReference type="EMBL" id="MEM0578753.1"/>
    </source>
</evidence>
<protein>
    <submittedName>
        <fullName evidence="3">Thrombospondin type 3 repeat-containing protein</fullName>
    </submittedName>
</protein>
<dbReference type="InterPro" id="IPR050708">
    <property type="entry name" value="T6SS_VgrG/RHS"/>
</dbReference>
<evidence type="ECO:0000313" key="4">
    <source>
        <dbReference type="Proteomes" id="UP001468798"/>
    </source>
</evidence>
<name>A0ABU9NTS8_9FLAO</name>
<feature type="domain" description="DUF6443" evidence="2">
    <location>
        <begin position="331"/>
        <end position="444"/>
    </location>
</feature>
<sequence>MYINKRIIVFVFTFFSLFAFGQHEEFLGDRKEGTQLNSLPLLQITDPKFSVLNNQSVFTSVNPAVTIHFGFDDSAKNSPSYSDVYTCKIELSVTSYDSDGNKKGAKPVSLSIVHDNSNKELEFNDYAVYRLPGVHKADVKVVSITYSKPVSTSTVYLALKFNTDRYYNLQLNGSNSSVLPISYKLVKYNGTIEEEVSKVSDVAEELVINWSKDSKAPAVEYELEWSWIDNYKKDGGKLLPNEIALSDQDFRLNSTRIQTKDLTYRIPLIYSNGYLVYRVRPVGRFLDDTSKNYYGVWSSGISEKYLLVSDWPYIVEIDKAHEGGKNWQYQASFAENGKKKEVVSYFDGSLRNRQTVTKINSNNKAIVGEVIYDNQGRAAIEVLPTPIESSGIRFYDKLNTNDSGSVYSHKDFDWDNASVKDCNPIPVPKMSNASGAGKYYSSNNVPQEDHQDFVPDAIGYPFSQIEYTPDNTGRIKSKGGVGKEHQIGSGHEMKYFYGNPKQEELNRLFGYKVGDFSRYKKNVVVDPNGQVSVSYLDPQGRTIATALAGDNKTNLVSLDDEANNKLHLPTTTNLLTNNDKYSSGSHGLVEDGIKLSTPVTVIKEDAIKIEYSFVKTKGGFTDTCLNTKFYPFVYDWSISLKNDCALELLSGNFPLTAKIGNESLNATSASKLSFENIVFNAKNGDEFLKVGSYPLSKDLRVDYNVLNRYAEDYISELKNSKKCLPDLSSLDADVTITDCNITCKSCEETLVRDNLTAEEFASFQLLLSAQANKLGNVAARESYIIKAEVKYVQKSIENVLDLDNLDLVNYENRFKAEFRELLKGCRDLCEQPINVCDLNLDMLLADVSPHGQYGSVDGIENDDENDETTVVKSIDPLSIFNVNNQLLYGGYTTNSYVDSDTNQNVVEKVSNYNWKKPFNGSYKEEDGSISKIKVKLISENPNDNSLNVYEPALDGIILKDNDRDPDSDDQNDYLVEPKYLRDVTQFIALWKDSWAKSLVQYHPEYAYYVYNSNLCNKLNGDGLNSDGFDEQLRDREVYDEFNTIDATIFSKNGLVSQLLNSNNNASNSDPFYNSKNDNESQEDYNVRKALMQEALEVNFDGMVLPSGKKLNMLQTAYFFAVFSNGIAPQSAFTAFSNASNVQLLDMIDQLGQNGNSVELNIKQRIWANFRSYYTALKEKTRTVFAHIYASKNNNYNDCIGNAESKDTFVTLFKKYTAVGTLNNYERLQALINLIPENPSIPTTTPSTVGLELACSNATSGLYIEKIKRFVPADFGYDSSIGDLEFIAQTKASIESKLFLETGRCPVSIDLENFLKGLLEPSINDKGLLIDGFNTSSMPYLTQSIFNAQLNPGFNIESSVSIPKITTREIAGNLNIVFKQDGNDISSPIELSFAKSSSEYKNSCGVKVDFPKWADVTGFKSFYAVPGSYNSTSKTYRFRMVAIINRKGSVSNCTTPEEILVDGVTRANILECSSLMVAPCDKKQKFSEAFNQLVLHLQKKASLKSTDLNISNDDVFVDSYLYQYFGITPSDVVKWHNTAEAVFITVNDVKRVTINLGNYRLGNDVIKSIFINGKEAGNTSNLLTITIKAPLFRNRQITGVINSGNASMPLYFTCCSPCGETDYNGDGYGDNCGINCGTIDTDGDGIFDLCDKCPTIPNPNNQPCDDNPVYTNITSCDAVATEELLYEDRVKDVLNDMLVNNNYSINEDGDFYKSGNITQSLPVKNFVEQCRLVSHFQAERTRYRVNNLKNVVMDRYSVIIENGLMSITFDENSGSINNKNFINFYDVNLKNAKKINYIDIISDLSFVINFTDNQGKTVNQTGSAISHYTFVEVNKYEARAIAVPYCQFASEVYPPKLTSKNALAGSGDIYVTISEGGKIDNEDTASPSSFMNKKSSSGKLLTLLDVKETADATSNCSNICVPPTVAPVVCGDKWMSFKVNLKAQVADYAIPENLVNDGKFFCNANLGYISDEYIYYLNKLRITSTEHPMFITINEFGSTKLNYGNSKTQLIVNYYYNYLETLTKTPNEVALTWIEYANKYVEENKECVPVRMVPTFSLEVENPTTLTPCELLAISIKASNKQQLEDTFYANKKQEFIQNYLKEALEGITETLTLTAVDKEYQYTLYYYDQAGNLIQTVPPEGVRRLSPDSDATINSVRANNSEKEDLSLVDGVDVVPDNTLQTQYRYNSLNQLVWQKTPDGGETKFAYDPLGRIICSQNAKQKGSAHFSYTRYDDLGRITEAGQVKTTTAVSINENGRLVYGNVEPIPADAKEVPVDAITDKFPYNISNNMQQVTKTQYDVPLVNTASWFTSYGSDNNHKRVTAVLYFSAMTNKTLSSAYDNAILYDYDVHGNVKELLYHINNKEHQALIDLKQNLKKVVYDYDLISGNVNKVTYQPNKTDQFIHRYEYDADNRIKQVYTSKDDVIWEKEANYLYYDHGPLARVEIGDKKVQGLDYIYTLQGWLKGVNSEQLNVANDAGDDGLIVAKDAFGFALNYYTGDYKSRIIGSSTANVFGLSQEAKKEGNVNLYNGNIKEMVTSLLDVNSQAIPTQFNYYKYDQLNRIKSMSSLSFNPAVGSDIGKNSYGSSYSYDRNGNLTSLVRSGLNNNLAISDMDNLKYAYNKNTKGQLINNKLVSVNDVLTNSGDFANDLEGLNRYSYDAIGQLTKDSKETLSIDWRVDGKVNKVTKDNGVVISFEYDGLGNRTTKTEKTPTNTKITYYVRDAQGNVLSTYEMETVQGQPSKYALVEQGIYGSSRIGLEQGRKEITKDEFAAFAKTVDQVSATEAKSVLGKQAALVNEIYGLKIDTESKKATWNADAKNTLNLFDNKTNKSESITLSSHFKIDPSATDNVVAALHGSSVEGSFPGDRSVSYRSSVLLTVKKEGNVYVPTISLLKYLRNHNSYRNGSGNRRYSYRSSLVETKYKISPLTLKIPENEWDFKAEIKLNQNRTNYDVVITLNGNVYTTESEFKVLINGDENKGMRSGSADLSIKTPLNTIGYTEIEHRPGQITRYSALKSEICDFSYTIDNGEEPEAIKVNTFLFDDGPENAVVTATRATTGITMTSNNVVYGKTFCGTPEGDADFDGVKDAIDNCRTTYNPEQKDTDGDGVGDACDNCVYPNPLQVDADQDGRGDGDKPGDLGCDNCKLNANFDQSDIDKDGIGDVCDNCLTISNPDQTDANKNGVGDLCEGLDQGAGAVAQIGEPKGFYRFVGDKRYELSNHLGNVLSVISDRSLVGANNTLTPDVLSYSDYYPFG</sequence>
<comment type="caution">
    <text evidence="3">The sequence shown here is derived from an EMBL/GenBank/DDBJ whole genome shotgun (WGS) entry which is preliminary data.</text>
</comment>
<keyword evidence="4" id="KW-1185">Reference proteome</keyword>
<accession>A0ABU9NTS8</accession>
<proteinExistence type="predicted"/>
<feature type="non-terminal residue" evidence="3">
    <location>
        <position position="3253"/>
    </location>
</feature>
<evidence type="ECO:0000256" key="1">
    <source>
        <dbReference type="ARBA" id="ARBA00022729"/>
    </source>
</evidence>
<evidence type="ECO:0000259" key="2">
    <source>
        <dbReference type="Pfam" id="PF20041"/>
    </source>
</evidence>